<dbReference type="Pfam" id="PF11582">
    <property type="entry name" value="DUF3240"/>
    <property type="match status" value="1"/>
</dbReference>
<dbReference type="RefSeq" id="WP_106853857.1">
    <property type="nucleotide sequence ID" value="NZ_OGTP01000003.1"/>
</dbReference>
<organism evidence="1 2">
    <name type="scientific">Caballeronia novacaledonica</name>
    <dbReference type="NCBI Taxonomy" id="1544861"/>
    <lineage>
        <taxon>Bacteria</taxon>
        <taxon>Pseudomonadati</taxon>
        <taxon>Pseudomonadota</taxon>
        <taxon>Betaproteobacteria</taxon>
        <taxon>Burkholderiales</taxon>
        <taxon>Burkholderiaceae</taxon>
        <taxon>Caballeronia</taxon>
    </lineage>
</organism>
<sequence length="100" mass="10910">MDEYCLTIICPPTVEERLLDTLLATPGCDLFTSTPTHSHGMAPARLALAEQVMGRSRAIQVQVLLNKTELDELNALLKNSFAGVGLRYWAIPVTINGELA</sequence>
<dbReference type="OrthoDB" id="8537254at2"/>
<dbReference type="Proteomes" id="UP000238169">
    <property type="component" value="Unassembled WGS sequence"/>
</dbReference>
<dbReference type="EMBL" id="OGTP01000003">
    <property type="protein sequence ID" value="SPB14124.1"/>
    <property type="molecule type" value="Genomic_DNA"/>
</dbReference>
<reference evidence="2" key="1">
    <citation type="submission" date="2018-01" db="EMBL/GenBank/DDBJ databases">
        <authorList>
            <person name="Peeters C."/>
        </authorList>
    </citation>
    <scope>NUCLEOTIDE SEQUENCE [LARGE SCALE GENOMIC DNA]</scope>
</reference>
<protein>
    <recommendedName>
        <fullName evidence="3">DUF3240 domain-containing protein</fullName>
    </recommendedName>
</protein>
<evidence type="ECO:0000313" key="1">
    <source>
        <dbReference type="EMBL" id="SPB14124.1"/>
    </source>
</evidence>
<dbReference type="InterPro" id="IPR015867">
    <property type="entry name" value="N-reg_PII/ATP_PRibTrfase_C"/>
</dbReference>
<dbReference type="AlphaFoldDB" id="A0A2U3I1X7"/>
<proteinExistence type="predicted"/>
<evidence type="ECO:0008006" key="3">
    <source>
        <dbReference type="Google" id="ProtNLM"/>
    </source>
</evidence>
<name>A0A2U3I1X7_9BURK</name>
<keyword evidence="2" id="KW-1185">Reference proteome</keyword>
<dbReference type="Gene3D" id="3.30.70.120">
    <property type="match status" value="1"/>
</dbReference>
<evidence type="ECO:0000313" key="2">
    <source>
        <dbReference type="Proteomes" id="UP000238169"/>
    </source>
</evidence>
<accession>A0A2U3I1X7</accession>
<gene>
    <name evidence="1" type="ORF">NOV72_01373</name>
</gene>
<dbReference type="InterPro" id="IPR021634">
    <property type="entry name" value="DUF3240"/>
</dbReference>